<dbReference type="GO" id="GO:0005634">
    <property type="term" value="C:nucleus"/>
    <property type="evidence" value="ECO:0007669"/>
    <property type="project" value="TreeGrafter"/>
</dbReference>
<evidence type="ECO:0000256" key="1">
    <source>
        <dbReference type="SAM" id="MobiDB-lite"/>
    </source>
</evidence>
<dbReference type="AlphaFoldDB" id="A0A5J4V852"/>
<dbReference type="PROSITE" id="PS50011">
    <property type="entry name" value="PROTEIN_KINASE_DOM"/>
    <property type="match status" value="1"/>
</dbReference>
<sequence>LGKSMLDEFVVKQIAWEILLALQRIHQQGYIHGNLKLDNIIFRTNPKTQGIDAQLCNFSLGRQIGDRIILKENGPSCMGLYYAPEALNANAVADPRMDMFSFGLVLYLMLTKNHPLPGLTLAEYVQNVNIASQTGVDVWFPIDEHVSPEAADLVTLLLNLQINRRITVVQALQAPFFPQEWRNMLQPDGIWLKWRAEGHQPLPKELFDYAYGEGNSIANRVKLVPGYIVPQVPVNVSQPIQQPPQYIPGQNIAGGVSVSQSNPGLAFTQYPGPQNVVQSISDPHILQPTLPINEVNQDVGGKKRRRPPPVTPDSFIPTPTAPTLVQAPTGDYPPGTFTPAQAMQVVYRMKNYIPPLQVKLDEFNQRRRAELVRVQGIETNRIQFATRIRQLPPGEQADPLLLIDNIDEDDQVDQDLLRMMSKEEYDRVNAMCDVISNIVMFRIVPVDKAIKDALTMKGTFIDATELVKGEGNEMMHRDGIFELSLKLLWPLIRKFEPTTQPATTPSATPGAGSSSGQVQMISSRRALFGGGGQNTLSSRRTKRPGGGVQAVGPGAETAKPGETFSTEILDMVLLGLYNILTIGIINMKILIRKIN</sequence>
<dbReference type="PANTHER" id="PTHR44167">
    <property type="entry name" value="OVARIAN-SPECIFIC SERINE/THREONINE-PROTEIN KINASE LOK-RELATED"/>
    <property type="match status" value="1"/>
</dbReference>
<dbReference type="EMBL" id="SNRW01009058">
    <property type="protein sequence ID" value="KAA6378571.1"/>
    <property type="molecule type" value="Genomic_DNA"/>
</dbReference>
<keyword evidence="2" id="KW-0812">Transmembrane</keyword>
<dbReference type="SUPFAM" id="SSF56112">
    <property type="entry name" value="Protein kinase-like (PK-like)"/>
    <property type="match status" value="1"/>
</dbReference>
<dbReference type="GO" id="GO:0005524">
    <property type="term" value="F:ATP binding"/>
    <property type="evidence" value="ECO:0007669"/>
    <property type="project" value="InterPro"/>
</dbReference>
<evidence type="ECO:0000259" key="3">
    <source>
        <dbReference type="PROSITE" id="PS50011"/>
    </source>
</evidence>
<feature type="transmembrane region" description="Helical" evidence="2">
    <location>
        <begin position="571"/>
        <end position="591"/>
    </location>
</feature>
<feature type="domain" description="Protein kinase" evidence="3">
    <location>
        <begin position="1"/>
        <end position="177"/>
    </location>
</feature>
<keyword evidence="2" id="KW-0472">Membrane</keyword>
<feature type="region of interest" description="Disordered" evidence="1">
    <location>
        <begin position="529"/>
        <end position="560"/>
    </location>
</feature>
<dbReference type="GO" id="GO:0044773">
    <property type="term" value="P:mitotic DNA damage checkpoint signaling"/>
    <property type="evidence" value="ECO:0007669"/>
    <property type="project" value="TreeGrafter"/>
</dbReference>
<feature type="region of interest" description="Disordered" evidence="1">
    <location>
        <begin position="296"/>
        <end position="329"/>
    </location>
</feature>
<dbReference type="Pfam" id="PF00069">
    <property type="entry name" value="Pkinase"/>
    <property type="match status" value="1"/>
</dbReference>
<dbReference type="OrthoDB" id="248495at2759"/>
<dbReference type="PANTHER" id="PTHR44167:SF18">
    <property type="entry name" value="PROTEIN KINASE DOMAIN-CONTAINING PROTEIN"/>
    <property type="match status" value="1"/>
</dbReference>
<evidence type="ECO:0000313" key="4">
    <source>
        <dbReference type="EMBL" id="KAA6378571.1"/>
    </source>
</evidence>
<reference evidence="4 5" key="1">
    <citation type="submission" date="2019-03" db="EMBL/GenBank/DDBJ databases">
        <title>Single cell metagenomics reveals metabolic interactions within the superorganism composed of flagellate Streblomastix strix and complex community of Bacteroidetes bacteria on its surface.</title>
        <authorList>
            <person name="Treitli S.C."/>
            <person name="Kolisko M."/>
            <person name="Husnik F."/>
            <person name="Keeling P."/>
            <person name="Hampl V."/>
        </authorList>
    </citation>
    <scope>NUCLEOTIDE SEQUENCE [LARGE SCALE GENOMIC DNA]</scope>
    <source>
        <strain evidence="4">ST1C</strain>
    </source>
</reference>
<evidence type="ECO:0000313" key="5">
    <source>
        <dbReference type="Proteomes" id="UP000324800"/>
    </source>
</evidence>
<dbReference type="InterPro" id="IPR011009">
    <property type="entry name" value="Kinase-like_dom_sf"/>
</dbReference>
<keyword evidence="2" id="KW-1133">Transmembrane helix</keyword>
<proteinExistence type="predicted"/>
<dbReference type="Proteomes" id="UP000324800">
    <property type="component" value="Unassembled WGS sequence"/>
</dbReference>
<organism evidence="4 5">
    <name type="scientific">Streblomastix strix</name>
    <dbReference type="NCBI Taxonomy" id="222440"/>
    <lineage>
        <taxon>Eukaryota</taxon>
        <taxon>Metamonada</taxon>
        <taxon>Preaxostyla</taxon>
        <taxon>Oxymonadida</taxon>
        <taxon>Streblomastigidae</taxon>
        <taxon>Streblomastix</taxon>
    </lineage>
</organism>
<dbReference type="SMART" id="SM00220">
    <property type="entry name" value="S_TKc"/>
    <property type="match status" value="1"/>
</dbReference>
<protein>
    <recommendedName>
        <fullName evidence="3">Protein kinase domain-containing protein</fullName>
    </recommendedName>
</protein>
<dbReference type="InterPro" id="IPR000719">
    <property type="entry name" value="Prot_kinase_dom"/>
</dbReference>
<dbReference type="GO" id="GO:0004674">
    <property type="term" value="F:protein serine/threonine kinase activity"/>
    <property type="evidence" value="ECO:0007669"/>
    <property type="project" value="TreeGrafter"/>
</dbReference>
<comment type="caution">
    <text evidence="4">The sequence shown here is derived from an EMBL/GenBank/DDBJ whole genome shotgun (WGS) entry which is preliminary data.</text>
</comment>
<feature type="non-terminal residue" evidence="4">
    <location>
        <position position="1"/>
    </location>
</feature>
<name>A0A5J4V852_9EUKA</name>
<dbReference type="Gene3D" id="1.10.510.10">
    <property type="entry name" value="Transferase(Phosphotransferase) domain 1"/>
    <property type="match status" value="1"/>
</dbReference>
<evidence type="ECO:0000256" key="2">
    <source>
        <dbReference type="SAM" id="Phobius"/>
    </source>
</evidence>
<gene>
    <name evidence="4" type="ORF">EZS28_025902</name>
</gene>
<dbReference type="GO" id="GO:0005737">
    <property type="term" value="C:cytoplasm"/>
    <property type="evidence" value="ECO:0007669"/>
    <property type="project" value="TreeGrafter"/>
</dbReference>
<accession>A0A5J4V852</accession>